<evidence type="ECO:0000256" key="1">
    <source>
        <dbReference type="SAM" id="Phobius"/>
    </source>
</evidence>
<feature type="transmembrane region" description="Helical" evidence="1">
    <location>
        <begin position="82"/>
        <end position="99"/>
    </location>
</feature>
<evidence type="ECO:0000313" key="2">
    <source>
        <dbReference type="EMBL" id="MBP2376854.1"/>
    </source>
</evidence>
<reference evidence="2 3" key="1">
    <citation type="submission" date="2021-03" db="EMBL/GenBank/DDBJ databases">
        <title>Sequencing the genomes of 1000 actinobacteria strains.</title>
        <authorList>
            <person name="Klenk H.-P."/>
        </authorList>
    </citation>
    <scope>NUCLEOTIDE SEQUENCE [LARGE SCALE GENOMIC DNA]</scope>
    <source>
        <strain evidence="2 3">DSM 13468</strain>
    </source>
</reference>
<dbReference type="RefSeq" id="WP_210096274.1">
    <property type="nucleotide sequence ID" value="NZ_BAAAIO010000001.1"/>
</dbReference>
<evidence type="ECO:0000313" key="3">
    <source>
        <dbReference type="Proteomes" id="UP000703720"/>
    </source>
</evidence>
<name>A0ABS4WMU9_9MICO</name>
<comment type="caution">
    <text evidence="2">The sequence shown here is derived from an EMBL/GenBank/DDBJ whole genome shotgun (WGS) entry which is preliminary data.</text>
</comment>
<accession>A0ABS4WMU9</accession>
<feature type="transmembrane region" description="Helical" evidence="1">
    <location>
        <begin position="160"/>
        <end position="180"/>
    </location>
</feature>
<feature type="transmembrane region" description="Helical" evidence="1">
    <location>
        <begin position="135"/>
        <end position="154"/>
    </location>
</feature>
<keyword evidence="1" id="KW-0812">Transmembrane</keyword>
<feature type="transmembrane region" description="Helical" evidence="1">
    <location>
        <begin position="377"/>
        <end position="397"/>
    </location>
</feature>
<feature type="transmembrane region" description="Helical" evidence="1">
    <location>
        <begin position="6"/>
        <end position="32"/>
    </location>
</feature>
<organism evidence="2 3">
    <name type="scientific">Microbacterium phyllosphaerae</name>
    <dbReference type="NCBI Taxonomy" id="124798"/>
    <lineage>
        <taxon>Bacteria</taxon>
        <taxon>Bacillati</taxon>
        <taxon>Actinomycetota</taxon>
        <taxon>Actinomycetes</taxon>
        <taxon>Micrococcales</taxon>
        <taxon>Microbacteriaceae</taxon>
        <taxon>Microbacterium</taxon>
    </lineage>
</organism>
<feature type="transmembrane region" description="Helical" evidence="1">
    <location>
        <begin position="345"/>
        <end position="365"/>
    </location>
</feature>
<dbReference type="EMBL" id="JAGIOA010000001">
    <property type="protein sequence ID" value="MBP2376854.1"/>
    <property type="molecule type" value="Genomic_DNA"/>
</dbReference>
<keyword evidence="1" id="KW-1133">Transmembrane helix</keyword>
<feature type="transmembrane region" description="Helical" evidence="1">
    <location>
        <begin position="232"/>
        <end position="250"/>
    </location>
</feature>
<feature type="transmembrane region" description="Helical" evidence="1">
    <location>
        <begin position="105"/>
        <end position="128"/>
    </location>
</feature>
<gene>
    <name evidence="2" type="ORF">JOF42_000349</name>
</gene>
<keyword evidence="3" id="KW-1185">Reference proteome</keyword>
<sequence length="441" mass="47128">MEIDWGAIAVTTQTVCAVIAVLLAGLQTAHLLKRLFRRLGPKGARTVRAAVAPTASIASPLSGAEDALPPPALRRSPQKTMWLLWSGFFVLMIALFYSRAAAVGIGLNLSVSNTFGYALVLLFGVYLATRQPGPVPWLTPVLGYLVAAAAIAPLFEGNVIMGIVSTFGPDCIVLLAIAVASRIREDPLGIGAVFSVATAWCFATSNSPQVFACLIAAACFAVPFARARRGWVWGASGFTAALVAALEFSTHELRLASWTRDHTSTFADDHHWQARSYIAQWVNARPFGPTDMDIQSFDELSVGWLVFLARVTGWVPAVLVLGVLAALLAITVLAGLHSARTRPQVLALALVPAVFFGANVLVQFGAVPTFPVTPPPFSSAAGAAWLAILIASIRSPVLSENRVEWKQVLRHPLMYFGVTRDANVPANAGRTSSRRHVDTIE</sequence>
<protein>
    <submittedName>
        <fullName evidence="2">Uncharacterized protein</fullName>
    </submittedName>
</protein>
<feature type="transmembrane region" description="Helical" evidence="1">
    <location>
        <begin position="314"/>
        <end position="333"/>
    </location>
</feature>
<keyword evidence="1" id="KW-0472">Membrane</keyword>
<proteinExistence type="predicted"/>
<dbReference type="Proteomes" id="UP000703720">
    <property type="component" value="Unassembled WGS sequence"/>
</dbReference>